<evidence type="ECO:0000313" key="2">
    <source>
        <dbReference type="WBParaSite" id="HCON_00078960-00001"/>
    </source>
</evidence>
<accession>A0A7I4YBX1</accession>
<dbReference type="WBParaSite" id="HCON_00078960-00001">
    <property type="protein sequence ID" value="HCON_00078960-00001"/>
    <property type="gene ID" value="HCON_00078960"/>
</dbReference>
<dbReference type="InterPro" id="IPR027124">
    <property type="entry name" value="Swc5/CFDP1/2"/>
</dbReference>
<organism evidence="1 2">
    <name type="scientific">Haemonchus contortus</name>
    <name type="common">Barber pole worm</name>
    <dbReference type="NCBI Taxonomy" id="6289"/>
    <lineage>
        <taxon>Eukaryota</taxon>
        <taxon>Metazoa</taxon>
        <taxon>Ecdysozoa</taxon>
        <taxon>Nematoda</taxon>
        <taxon>Chromadorea</taxon>
        <taxon>Rhabditida</taxon>
        <taxon>Rhabditina</taxon>
        <taxon>Rhabditomorpha</taxon>
        <taxon>Strongyloidea</taxon>
        <taxon>Trichostrongylidae</taxon>
        <taxon>Haemonchus</taxon>
    </lineage>
</organism>
<dbReference type="AlphaFoldDB" id="A0A7I4YBX1"/>
<dbReference type="Gene3D" id="3.60.10.10">
    <property type="entry name" value="Endonuclease/exonuclease/phosphatase"/>
    <property type="match status" value="1"/>
</dbReference>
<reference evidence="2" key="1">
    <citation type="submission" date="2020-12" db="UniProtKB">
        <authorList>
            <consortium name="WormBaseParasite"/>
        </authorList>
    </citation>
    <scope>IDENTIFICATION</scope>
    <source>
        <strain evidence="2">MHco3</strain>
    </source>
</reference>
<protein>
    <submittedName>
        <fullName evidence="2">Craniofacial development protein 2-like</fullName>
    </submittedName>
</protein>
<dbReference type="PANTHER" id="PTHR23227">
    <property type="entry name" value="BUCENTAUR RELATED"/>
    <property type="match status" value="1"/>
</dbReference>
<sequence>MKIFVVIECQKYHFFSAYAPQAGCSEQTKDKVWNLLEEKTAEVPLREALVVASDLNGRVGTTKDCYGCHGGFGYGSRNADGERIFEYAESHNLAIVNTKFRNRDSHLITFYSGENRTQINFFLVTHCDQGLVTDAKTVPYETVATHYRPLICTLKVASPKPKVAERCGPARIKWWRLKEKGNESAVVSRILLPTVTTVDETWKCAVEATTRVARSVRMTKPGRRKIDKQTWLWTDHVRDKVREEKKHYHAFLPEKTADN</sequence>
<dbReference type="SUPFAM" id="SSF56219">
    <property type="entry name" value="DNase I-like"/>
    <property type="match status" value="1"/>
</dbReference>
<dbReference type="Proteomes" id="UP000025227">
    <property type="component" value="Unplaced"/>
</dbReference>
<keyword evidence="1" id="KW-1185">Reference proteome</keyword>
<dbReference type="PANTHER" id="PTHR23227:SF67">
    <property type="entry name" value="CRANIOFACIAL DEVELOPMENT PROTEIN 2-LIKE"/>
    <property type="match status" value="1"/>
</dbReference>
<dbReference type="OMA" id="FEYAESH"/>
<name>A0A7I4YBX1_HAECO</name>
<dbReference type="InterPro" id="IPR036691">
    <property type="entry name" value="Endo/exonu/phosph_ase_sf"/>
</dbReference>
<proteinExistence type="predicted"/>
<evidence type="ECO:0000313" key="1">
    <source>
        <dbReference type="Proteomes" id="UP000025227"/>
    </source>
</evidence>
<dbReference type="OrthoDB" id="409898at2759"/>